<keyword evidence="1" id="KW-1133">Transmembrane helix</keyword>
<proteinExistence type="predicted"/>
<dbReference type="EMBL" id="KX765275">
    <property type="protein sequence ID" value="APB61958.1"/>
    <property type="molecule type" value="Genomic_DNA"/>
</dbReference>
<sequence>MKAKEVILDVKKALDTTKQSGAVSISIDAMTNYMTQLEKRIESVGELNRLEHEASLKEFEAANARSIAYSQNATIHQVEMFKSVIASGQTALKSSMIINGGAAAALLAFTGKIWIEGSNALVTNALTSSIFMFCIGILAAAFATGTTYLAQFSYGNEWIKTGNTINIVSVLSVLFSYGIFIYSCYNASSSFALHFGTL</sequence>
<name>A0A1J0AJP2_9VIBR</name>
<accession>A0A1J0AJP2</accession>
<reference evidence="2" key="1">
    <citation type="submission" date="2016-08" db="EMBL/GenBank/DDBJ databases">
        <title>V. crassostreae, an oyster benign colonizer that turned into a pathogen after being invaded by a plasmid.</title>
        <authorList>
            <person name="Bruto M."/>
            <person name="James A."/>
            <person name="Petton B."/>
            <person name="Labreuche Y."/>
            <person name="Chenivesse S."/>
            <person name="Alunno-Bruscia M."/>
            <person name="Polz M.F."/>
            <person name="Le Roux F."/>
        </authorList>
    </citation>
    <scope>NUCLEOTIDE SEQUENCE</scope>
    <source>
        <strain evidence="2">J5-20</strain>
        <plasmid evidence="2">pGV1512</plasmid>
    </source>
</reference>
<protein>
    <submittedName>
        <fullName evidence="2">Uncharacterized protein</fullName>
    </submittedName>
</protein>
<geneLocation type="plasmid" evidence="2">
    <name>pGV1512</name>
</geneLocation>
<dbReference type="AlphaFoldDB" id="A0A1J0AJP2"/>
<evidence type="ECO:0000313" key="2">
    <source>
        <dbReference type="EMBL" id="APB61958.1"/>
    </source>
</evidence>
<feature type="transmembrane region" description="Helical" evidence="1">
    <location>
        <begin position="96"/>
        <end position="115"/>
    </location>
</feature>
<feature type="transmembrane region" description="Helical" evidence="1">
    <location>
        <begin position="130"/>
        <end position="150"/>
    </location>
</feature>
<keyword evidence="1" id="KW-0812">Transmembrane</keyword>
<keyword evidence="2" id="KW-0614">Plasmid</keyword>
<evidence type="ECO:0000256" key="1">
    <source>
        <dbReference type="SAM" id="Phobius"/>
    </source>
</evidence>
<keyword evidence="1" id="KW-0472">Membrane</keyword>
<organism evidence="2">
    <name type="scientific">Vibrio crassostreae</name>
    <dbReference type="NCBI Taxonomy" id="246167"/>
    <lineage>
        <taxon>Bacteria</taxon>
        <taxon>Pseudomonadati</taxon>
        <taxon>Pseudomonadota</taxon>
        <taxon>Gammaproteobacteria</taxon>
        <taxon>Vibrionales</taxon>
        <taxon>Vibrionaceae</taxon>
        <taxon>Vibrio</taxon>
    </lineage>
</organism>
<feature type="transmembrane region" description="Helical" evidence="1">
    <location>
        <begin position="162"/>
        <end position="182"/>
    </location>
</feature>
<dbReference type="RefSeq" id="WP_048664407.1">
    <property type="nucleotide sequence ID" value="NZ_CAWOGL010000025.1"/>
</dbReference>